<dbReference type="SUPFAM" id="SSF89447">
    <property type="entry name" value="AbrB/MazE/MraZ-like"/>
    <property type="match status" value="1"/>
</dbReference>
<accession>A0A0G0LF68</accession>
<dbReference type="Proteomes" id="UP000033934">
    <property type="component" value="Unassembled WGS sequence"/>
</dbReference>
<comment type="caution">
    <text evidence="1">The sequence shown here is derived from an EMBL/GenBank/DDBJ whole genome shotgun (WGS) entry which is preliminary data.</text>
</comment>
<dbReference type="EMBL" id="LBVO01000020">
    <property type="protein sequence ID" value="KKQ89682.1"/>
    <property type="molecule type" value="Genomic_DNA"/>
</dbReference>
<evidence type="ECO:0000313" key="2">
    <source>
        <dbReference type="Proteomes" id="UP000033934"/>
    </source>
</evidence>
<reference evidence="1 2" key="1">
    <citation type="journal article" date="2015" name="Nature">
        <title>rRNA introns, odd ribosomes, and small enigmatic genomes across a large radiation of phyla.</title>
        <authorList>
            <person name="Brown C.T."/>
            <person name="Hug L.A."/>
            <person name="Thomas B.C."/>
            <person name="Sharon I."/>
            <person name="Castelle C.J."/>
            <person name="Singh A."/>
            <person name="Wilkins M.J."/>
            <person name="Williams K.H."/>
            <person name="Banfield J.F."/>
        </authorList>
    </citation>
    <scope>NUCLEOTIDE SEQUENCE [LARGE SCALE GENOMIC DNA]</scope>
</reference>
<protein>
    <recommendedName>
        <fullName evidence="3">SpoVT-AbrB domain-containing protein</fullName>
    </recommendedName>
</protein>
<organism evidence="1 2">
    <name type="scientific">Berkelbacteria bacterium GW2011_GWA2_38_9</name>
    <dbReference type="NCBI Taxonomy" id="1618334"/>
    <lineage>
        <taxon>Bacteria</taxon>
        <taxon>Candidatus Berkelbacteria</taxon>
    </lineage>
</organism>
<dbReference type="AlphaFoldDB" id="A0A0G0LF68"/>
<gene>
    <name evidence="1" type="ORF">UT11_C0020G0005</name>
</gene>
<name>A0A0G0LF68_9BACT</name>
<sequence length="85" mass="9650">MITQKIYQNGKILIPDEIRKIYGFGSLIKIELKKDGIMIKPKSQETNSIKNTQKIGSLMLEKSRLSLQDLLGGNITDWELSDEKA</sequence>
<evidence type="ECO:0000313" key="1">
    <source>
        <dbReference type="EMBL" id="KKQ89682.1"/>
    </source>
</evidence>
<proteinExistence type="predicted"/>
<evidence type="ECO:0008006" key="3">
    <source>
        <dbReference type="Google" id="ProtNLM"/>
    </source>
</evidence>
<dbReference type="InterPro" id="IPR037914">
    <property type="entry name" value="SpoVT-AbrB_sf"/>
</dbReference>